<comment type="subcellular location">
    <subcellularLocation>
        <location evidence="2 11">Endoplasmic reticulum membrane</location>
        <topology evidence="2 11">Multi-pass membrane protein</topology>
    </subcellularLocation>
    <subcellularLocation>
        <location evidence="1">Nucleus envelope</location>
    </subcellularLocation>
</comment>
<dbReference type="GO" id="GO:0005635">
    <property type="term" value="C:nuclear envelope"/>
    <property type="evidence" value="ECO:0007669"/>
    <property type="project" value="UniProtKB-SubCell"/>
</dbReference>
<feature type="transmembrane region" description="Helical" evidence="11">
    <location>
        <begin position="29"/>
        <end position="49"/>
    </location>
</feature>
<evidence type="ECO:0000256" key="11">
    <source>
        <dbReference type="RuleBase" id="RU361219"/>
    </source>
</evidence>
<dbReference type="InterPro" id="IPR009023">
    <property type="entry name" value="HMG_CoA_Rdtase_NAD(P)-bd_sf"/>
</dbReference>
<dbReference type="InterPro" id="IPR004554">
    <property type="entry name" value="HMG_CoA_Rdtase_eu_arc"/>
</dbReference>
<evidence type="ECO:0000256" key="10">
    <source>
        <dbReference type="ARBA" id="ARBA00056313"/>
    </source>
</evidence>
<dbReference type="InterPro" id="IPR023074">
    <property type="entry name" value="HMG_CoA_Rdtase_cat_sf"/>
</dbReference>
<keyword evidence="6 11" id="KW-0521">NADP</keyword>
<dbReference type="PANTHER" id="PTHR10572">
    <property type="entry name" value="3-HYDROXY-3-METHYLGLUTARYL-COENZYME A REDUCTASE"/>
    <property type="match status" value="1"/>
</dbReference>
<dbReference type="AlphaFoldDB" id="A0AAN7WMI8"/>
<feature type="compositionally biased region" description="Polar residues" evidence="12">
    <location>
        <begin position="638"/>
        <end position="648"/>
    </location>
</feature>
<dbReference type="FunFam" id="3.30.70.420:FF:000001">
    <property type="entry name" value="3-hydroxy-3-methylglutaryl coenzyme A reductase"/>
    <property type="match status" value="1"/>
</dbReference>
<keyword evidence="4 11" id="KW-0812">Transmembrane</keyword>
<feature type="transmembrane region" description="Helical" evidence="11">
    <location>
        <begin position="242"/>
        <end position="263"/>
    </location>
</feature>
<dbReference type="PROSITE" id="PS01192">
    <property type="entry name" value="HMG_COA_REDUCTASE_3"/>
    <property type="match status" value="1"/>
</dbReference>
<dbReference type="Gene3D" id="3.90.770.10">
    <property type="entry name" value="3-hydroxy-3-methylglutaryl-coenzyme A Reductase, Chain A, domain 2"/>
    <property type="match status" value="1"/>
</dbReference>
<feature type="transmembrane region" description="Helical" evidence="11">
    <location>
        <begin position="269"/>
        <end position="287"/>
    </location>
</feature>
<feature type="domain" description="SSD" evidence="13">
    <location>
        <begin position="211"/>
        <end position="396"/>
    </location>
</feature>
<evidence type="ECO:0000256" key="9">
    <source>
        <dbReference type="ARBA" id="ARBA00023136"/>
    </source>
</evidence>
<dbReference type="PROSITE" id="PS00066">
    <property type="entry name" value="HMG_COA_REDUCTASE_1"/>
    <property type="match status" value="1"/>
</dbReference>
<proteinExistence type="inferred from homology"/>
<keyword evidence="8 11" id="KW-0560">Oxidoreductase</keyword>
<evidence type="ECO:0000256" key="6">
    <source>
        <dbReference type="ARBA" id="ARBA00022857"/>
    </source>
</evidence>
<feature type="transmembrane region" description="Helical" evidence="11">
    <location>
        <begin position="446"/>
        <end position="467"/>
    </location>
</feature>
<gene>
    <name evidence="14" type="ORF">RI543_001654</name>
</gene>
<feature type="compositionally biased region" description="Low complexity" evidence="12">
    <location>
        <begin position="605"/>
        <end position="631"/>
    </location>
</feature>
<comment type="function">
    <text evidence="10">HMG-CoA reductase; part of the first module of ergosterol biosynthesis pathway constitutes by the early steps of the pathway, conserved across all eukaryotes, and which results in the formation of mevalonate from acetyl-coenzyme A (acetyl-CoA). HMG1 and HMG2 catalyze the reduction of hydroxymethylglutaryl-CoA (HMG-CoA) to mevalonate that is the rate-limiting step within the first mosule. The first module starts with the action of the cytosolic acetyl-CoA acetyltransferase ERG10 that catalyzes the formation of acetoacetyl-CoA. The hydroxymethylglutaryl-CoA synthase ERG13 then condenses acetyl-CoA with acetoacetyl-CoA to form HMG-CoA. The rate-limiting step of the early module is the reduction to mevalonate by the 3-hydroxy-3-methylglutaryl-coenzyme A (HMG-CoA) reductases HMG1 and HMG2 which are derived from a single ancestral HMGR gene by gene duplication.</text>
</comment>
<comment type="similarity">
    <text evidence="3 11">Belongs to the HMG-CoA reductase family.</text>
</comment>
<sequence>MPLFSKKFNILAPPLAHLARFSARRPIHIILLILLWSTFAYVATIQYYFNDISFESIKHNNNSHNINSTLNLPSSDISFLQSCSHYLYNNNNKVAKHDLTSVSFDQVINSLSGNTLVPHYYLSPLKFIDSENILPNLNNSLYQINDTQYILSTNSKTSEKIIGQKFNWRLQSHYNHDIISQFWQQRHSLYHTLIKSINSLSKDFENTDSLNFFIILMAYLTMGYTFINLYEEMKSTGSKFWLSFATLINSTCAFFISLFVSHYVFQKDVSISTLLQGIPFIVVVLGFRHQIKLASSVLYKSNLYSSHLSSNELDTTLSHQTNHNHHQTNDNIIYDAMVEYGGRFVQDTSLCLIAFIGCSLYTYKLSTLSNFSLLCALIVLFEFILTITFFSAILSLKLEINSIYKSTLIKQTLEEDGVTPQTADIISNTDNNSILKVNKNFKSETAIVLGKLALIACLIVINIINFVPQSLSVMSALLNYNSNNDVYNNLATSTSIQLDPILPDLLQKNINLLSKGNIIVSVTPIRYYTKSTFIYNFSDNFMDLLHYLSKVIRDRFVSKVVFVSLIISASINIYLLNAAKIHTSYTVAEFLKRRNSIKSKLLSSSLGGSKNKANKITANDDTQSQSNNSSDTIKDNDQQVTVSNETPASSSKSKKNKRKSKNKNKNAATVLEAESEVETPKTLAELEIILKEGNVATLNDEEVTELVTNNKLPLYALETKLKDTTRAVAIRRQAISILSDSPVLATERLPYKHYDYDRVFGACCENVIGYMPLPVGVIGPLVIDGVPYHIPMATTEGCLVASAMRGCKAINAGGGAITVLTKDGMTRGPCVRFPTLTRSGACKIWLDSEEGQTKVKKAFDSTSRFARLQHIQTALAGDLLFIRFRTTTGDAMGMNMISKGVEFVLKQMREEFGWEDMEIVSVSGNYCTDKKPAAINWIEGRGKSVVAEATIPAETVKKVLKSDVKALVELNVSKNLVGSAMAGSVGGFNAHAANLLTAVYLALGQDPAQNVESSNCITLMKEVDGDLRISVSMPCIEVGTIGGGTVLEPQGAMLDLLGVRGPHPTNPGNNARQLARIIACAVMAGELSLCAALAAGHLVQSHMTHNRAKKPDATPTPAAIQSPADLQRLKKGSHVCIKS</sequence>
<dbReference type="SUPFAM" id="SSF56542">
    <property type="entry name" value="Substrate-binding domain of HMG-CoA reductase"/>
    <property type="match status" value="1"/>
</dbReference>
<dbReference type="SUPFAM" id="SSF55035">
    <property type="entry name" value="NAD-binding domain of HMG-CoA reductase"/>
    <property type="match status" value="1"/>
</dbReference>
<dbReference type="PRINTS" id="PR00071">
    <property type="entry name" value="HMGCOARDTASE"/>
</dbReference>
<dbReference type="Pfam" id="PF00368">
    <property type="entry name" value="HMG-CoA_red"/>
    <property type="match status" value="1"/>
</dbReference>
<dbReference type="EMBL" id="JAWIZZ010000040">
    <property type="protein sequence ID" value="KAK5780535.1"/>
    <property type="molecule type" value="Genomic_DNA"/>
</dbReference>
<feature type="region of interest" description="Disordered" evidence="12">
    <location>
        <begin position="605"/>
        <end position="676"/>
    </location>
</feature>
<evidence type="ECO:0000256" key="2">
    <source>
        <dbReference type="ARBA" id="ARBA00004477"/>
    </source>
</evidence>
<dbReference type="GO" id="GO:0006696">
    <property type="term" value="P:ergosterol biosynthetic process"/>
    <property type="evidence" value="ECO:0007669"/>
    <property type="project" value="TreeGrafter"/>
</dbReference>
<dbReference type="Gene3D" id="3.30.70.420">
    <property type="entry name" value="Hydroxymethylglutaryl-CoA reductase, class I/II, NAD/NADP-binding domain"/>
    <property type="match status" value="1"/>
</dbReference>
<evidence type="ECO:0000256" key="8">
    <source>
        <dbReference type="ARBA" id="ARBA00023002"/>
    </source>
</evidence>
<organism evidence="14 15">
    <name type="scientific">Arxiozyma heterogenica</name>
    <dbReference type="NCBI Taxonomy" id="278026"/>
    <lineage>
        <taxon>Eukaryota</taxon>
        <taxon>Fungi</taxon>
        <taxon>Dikarya</taxon>
        <taxon>Ascomycota</taxon>
        <taxon>Saccharomycotina</taxon>
        <taxon>Saccharomycetes</taxon>
        <taxon>Saccharomycetales</taxon>
        <taxon>Saccharomycetaceae</taxon>
        <taxon>Arxiozyma</taxon>
    </lineage>
</organism>
<reference evidence="15" key="1">
    <citation type="submission" date="2023-07" db="EMBL/GenBank/DDBJ databases">
        <title>A draft genome of Kazachstania heterogenica Y-27499.</title>
        <authorList>
            <person name="Donic C."/>
            <person name="Kralova J.S."/>
            <person name="Fidel L."/>
            <person name="Ben-Dor S."/>
            <person name="Jung S."/>
        </authorList>
    </citation>
    <scope>NUCLEOTIDE SEQUENCE [LARGE SCALE GENOMIC DNA]</scope>
    <source>
        <strain evidence="15">Y27499</strain>
    </source>
</reference>
<dbReference type="GO" id="GO:0005789">
    <property type="term" value="C:endoplasmic reticulum membrane"/>
    <property type="evidence" value="ECO:0007669"/>
    <property type="project" value="UniProtKB-SubCell"/>
</dbReference>
<dbReference type="CDD" id="cd00643">
    <property type="entry name" value="HMG-CoA_reductase_classI"/>
    <property type="match status" value="1"/>
</dbReference>
<dbReference type="PANTHER" id="PTHR10572:SF24">
    <property type="entry name" value="3-HYDROXY-3-METHYLGLUTARYL-COENZYME A REDUCTASE"/>
    <property type="match status" value="1"/>
</dbReference>
<dbReference type="InterPro" id="IPR023282">
    <property type="entry name" value="HMG_CoA_Rdtase_N"/>
</dbReference>
<keyword evidence="7 11" id="KW-1133">Transmembrane helix</keyword>
<comment type="caution">
    <text evidence="14">The sequence shown here is derived from an EMBL/GenBank/DDBJ whole genome shotgun (WGS) entry which is preliminary data.</text>
</comment>
<accession>A0AAN7WMI8</accession>
<dbReference type="Gene3D" id="1.10.3270.10">
    <property type="entry name" value="HMGR, N-terminal domain"/>
    <property type="match status" value="1"/>
</dbReference>
<dbReference type="NCBIfam" id="TIGR00533">
    <property type="entry name" value="HMG_CoA_R_NADP"/>
    <property type="match status" value="1"/>
</dbReference>
<dbReference type="PROSITE" id="PS50156">
    <property type="entry name" value="SSD"/>
    <property type="match status" value="1"/>
</dbReference>
<evidence type="ECO:0000256" key="4">
    <source>
        <dbReference type="ARBA" id="ARBA00022692"/>
    </source>
</evidence>
<dbReference type="InterPro" id="IPR009029">
    <property type="entry name" value="HMG_CoA_Rdtase_sub-bd_dom_sf"/>
</dbReference>
<dbReference type="PROSITE" id="PS50065">
    <property type="entry name" value="HMG_COA_REDUCTASE_4"/>
    <property type="match status" value="1"/>
</dbReference>
<dbReference type="PROSITE" id="PS00318">
    <property type="entry name" value="HMG_COA_REDUCTASE_2"/>
    <property type="match status" value="1"/>
</dbReference>
<evidence type="ECO:0000313" key="14">
    <source>
        <dbReference type="EMBL" id="KAK5780535.1"/>
    </source>
</evidence>
<dbReference type="InterPro" id="IPR002202">
    <property type="entry name" value="HMG_CoA_Rdtase"/>
</dbReference>
<comment type="pathway">
    <text evidence="11">Metabolic intermediate biosynthesis; (R)-mevalonate biosynthesis; (R)-mevalonate from acetyl-CoA: step 3/3.</text>
</comment>
<feature type="transmembrane region" description="Helical" evidence="11">
    <location>
        <begin position="556"/>
        <end position="576"/>
    </location>
</feature>
<dbReference type="InterPro" id="IPR023076">
    <property type="entry name" value="HMG_CoA_Rdtase_CS"/>
</dbReference>
<keyword evidence="9 11" id="KW-0472">Membrane</keyword>
<feature type="compositionally biased region" description="Basic residues" evidence="12">
    <location>
        <begin position="652"/>
        <end position="664"/>
    </location>
</feature>
<evidence type="ECO:0000256" key="12">
    <source>
        <dbReference type="SAM" id="MobiDB-lite"/>
    </source>
</evidence>
<evidence type="ECO:0000256" key="3">
    <source>
        <dbReference type="ARBA" id="ARBA00007661"/>
    </source>
</evidence>
<dbReference type="GO" id="GO:0015936">
    <property type="term" value="P:coenzyme A metabolic process"/>
    <property type="evidence" value="ECO:0007669"/>
    <property type="project" value="InterPro"/>
</dbReference>
<dbReference type="FunFam" id="1.10.3270.10:FF:000001">
    <property type="entry name" value="3-hydroxy-3-methylglutaryl coenzyme A reductase"/>
    <property type="match status" value="1"/>
</dbReference>
<feature type="transmembrane region" description="Helical" evidence="11">
    <location>
        <begin position="371"/>
        <end position="394"/>
    </location>
</feature>
<dbReference type="GO" id="GO:0008299">
    <property type="term" value="P:isoprenoid biosynthetic process"/>
    <property type="evidence" value="ECO:0007669"/>
    <property type="project" value="InterPro"/>
</dbReference>
<evidence type="ECO:0000256" key="5">
    <source>
        <dbReference type="ARBA" id="ARBA00022824"/>
    </source>
</evidence>
<comment type="catalytic activity">
    <reaction evidence="11">
        <text>(R)-mevalonate + 2 NADP(+) + CoA = (3S)-3-hydroxy-3-methylglutaryl-CoA + 2 NADPH + 2 H(+)</text>
        <dbReference type="Rhea" id="RHEA:15989"/>
        <dbReference type="ChEBI" id="CHEBI:15378"/>
        <dbReference type="ChEBI" id="CHEBI:36464"/>
        <dbReference type="ChEBI" id="CHEBI:43074"/>
        <dbReference type="ChEBI" id="CHEBI:57287"/>
        <dbReference type="ChEBI" id="CHEBI:57783"/>
        <dbReference type="ChEBI" id="CHEBI:58349"/>
        <dbReference type="EC" id="1.1.1.34"/>
    </reaction>
</comment>
<evidence type="ECO:0000313" key="15">
    <source>
        <dbReference type="Proteomes" id="UP001306508"/>
    </source>
</evidence>
<dbReference type="Pfam" id="PF13323">
    <property type="entry name" value="HPIH"/>
    <property type="match status" value="1"/>
</dbReference>
<dbReference type="FunFam" id="3.90.770.10:FF:000001">
    <property type="entry name" value="3-hydroxy-3-methylglutaryl coenzyme A reductase"/>
    <property type="match status" value="1"/>
</dbReference>
<name>A0AAN7WMI8_9SACH</name>
<dbReference type="EC" id="1.1.1.34" evidence="11"/>
<feature type="transmembrane region" description="Helical" evidence="11">
    <location>
        <begin position="210"/>
        <end position="230"/>
    </location>
</feature>
<keyword evidence="15" id="KW-1185">Reference proteome</keyword>
<evidence type="ECO:0000259" key="13">
    <source>
        <dbReference type="PROSITE" id="PS50156"/>
    </source>
</evidence>
<evidence type="ECO:0000256" key="7">
    <source>
        <dbReference type="ARBA" id="ARBA00022989"/>
    </source>
</evidence>
<protein>
    <recommendedName>
        <fullName evidence="11">3-hydroxy-3-methylglutaryl coenzyme A reductase</fullName>
        <shortName evidence="11">HMG-CoA reductase</shortName>
        <ecNumber evidence="11">1.1.1.34</ecNumber>
    </recommendedName>
</protein>
<dbReference type="GO" id="GO:0005778">
    <property type="term" value="C:peroxisomal membrane"/>
    <property type="evidence" value="ECO:0007669"/>
    <property type="project" value="TreeGrafter"/>
</dbReference>
<dbReference type="GO" id="GO:0004420">
    <property type="term" value="F:hydroxymethylglutaryl-CoA reductase (NADPH) activity"/>
    <property type="evidence" value="ECO:0007669"/>
    <property type="project" value="UniProtKB-EC"/>
</dbReference>
<evidence type="ECO:0000256" key="1">
    <source>
        <dbReference type="ARBA" id="ARBA00004259"/>
    </source>
</evidence>
<dbReference type="Proteomes" id="UP001306508">
    <property type="component" value="Unassembled WGS sequence"/>
</dbReference>
<dbReference type="InterPro" id="IPR000731">
    <property type="entry name" value="SSD"/>
</dbReference>
<dbReference type="InterPro" id="IPR025583">
    <property type="entry name" value="HMG-CoA_N_dom"/>
</dbReference>
<keyword evidence="5 11" id="KW-0256">Endoplasmic reticulum</keyword>